<dbReference type="PANTHER" id="PTHR28055:SF1">
    <property type="entry name" value="ALTERED INHERITANCE OF MITOCHONDRIA PROTEIN 41, MITOCHONDRIAL"/>
    <property type="match status" value="1"/>
</dbReference>
<protein>
    <recommendedName>
        <fullName evidence="1">Altered inheritance of mitochondria protein 41</fullName>
    </recommendedName>
</protein>
<accession>A0A0A1UVN7</accession>
<dbReference type="GO" id="GO:0005739">
    <property type="term" value="C:mitochondrion"/>
    <property type="evidence" value="ECO:0007669"/>
    <property type="project" value="UniProtKB-SubCell"/>
</dbReference>
<dbReference type="eggNOG" id="ENOG502SDB7">
    <property type="taxonomic scope" value="Eukaryota"/>
</dbReference>
<comment type="subcellular location">
    <subcellularLocation>
        <location evidence="1">Mitochondrion</location>
    </subcellularLocation>
</comment>
<sequence>MTSPYGEHVCNKSLPTQTTTSIECSIGLRTMASNRSMSLLSAVRWAQPARMPRTSRSMPSVFMQRTHRAFSTTTEDAPPPFLQKLKGDLKTAMRAKDAPRLSVLRSIMSANLNASKTSSPIRTDVQLVALMRRIQKSAQDAAADAKTAGREDLVEKENVQIRILDEYLAGSGVQTLGEAELKALIQEAVDASKSAGTATKSLIGDVMKRLSGALEGKDVDKKVVANMVKELAGQ</sequence>
<dbReference type="InterPro" id="IPR003789">
    <property type="entry name" value="Asn/Gln_tRNA_amidoTrase-B-like"/>
</dbReference>
<comment type="caution">
    <text evidence="2">The sequence shown here is derived from an EMBL/GenBank/DDBJ whole genome shotgun (WGS) entry which is preliminary data.</text>
</comment>
<dbReference type="EMBL" id="JELW01000007">
    <property type="protein sequence ID" value="EXV01615.1"/>
    <property type="molecule type" value="Genomic_DNA"/>
</dbReference>
<evidence type="ECO:0000313" key="2">
    <source>
        <dbReference type="EMBL" id="EXV01615.1"/>
    </source>
</evidence>
<gene>
    <name evidence="1" type="primary">AIM41</name>
    <name evidence="2" type="ORF">X797_005131</name>
</gene>
<dbReference type="OrthoDB" id="538640at2759"/>
<organism evidence="2 3">
    <name type="scientific">Metarhizium robertsii</name>
    <dbReference type="NCBI Taxonomy" id="568076"/>
    <lineage>
        <taxon>Eukaryota</taxon>
        <taxon>Fungi</taxon>
        <taxon>Dikarya</taxon>
        <taxon>Ascomycota</taxon>
        <taxon>Pezizomycotina</taxon>
        <taxon>Sordariomycetes</taxon>
        <taxon>Hypocreomycetidae</taxon>
        <taxon>Hypocreales</taxon>
        <taxon>Clavicipitaceae</taxon>
        <taxon>Metarhizium</taxon>
    </lineage>
</organism>
<dbReference type="Pfam" id="PF09424">
    <property type="entry name" value="YqeY"/>
    <property type="match status" value="1"/>
</dbReference>
<evidence type="ECO:0000313" key="3">
    <source>
        <dbReference type="Proteomes" id="UP000030151"/>
    </source>
</evidence>
<dbReference type="InterPro" id="IPR019004">
    <property type="entry name" value="YqeY/Aim41"/>
</dbReference>
<dbReference type="PANTHER" id="PTHR28055">
    <property type="entry name" value="ALTERED INHERITANCE OF MITOCHONDRIA PROTEIN 41, MITOCHONDRIAL"/>
    <property type="match status" value="1"/>
</dbReference>
<dbReference type="GO" id="GO:0016884">
    <property type="term" value="F:carbon-nitrogen ligase activity, with glutamine as amido-N-donor"/>
    <property type="evidence" value="ECO:0007669"/>
    <property type="project" value="UniProtKB-UniRule"/>
</dbReference>
<proteinExistence type="inferred from homology"/>
<reference evidence="2 3" key="1">
    <citation type="submission" date="2014-02" db="EMBL/GenBank/DDBJ databases">
        <title>The genome sequence of the entomopathogenic fungus Metarhizium robertsii ARSEF 2575.</title>
        <authorList>
            <person name="Giuliano Garisto Donzelli B."/>
            <person name="Roe B.A."/>
            <person name="Macmil S.L."/>
            <person name="Krasnoff S.B."/>
            <person name="Gibson D.M."/>
        </authorList>
    </citation>
    <scope>NUCLEOTIDE SEQUENCE [LARGE SCALE GENOMIC DNA]</scope>
    <source>
        <strain evidence="2 3">ARSEF 2575</strain>
    </source>
</reference>
<comment type="similarity">
    <text evidence="1">Belongs to the AIM41 family.</text>
</comment>
<dbReference type="InterPro" id="IPR042184">
    <property type="entry name" value="YqeY/Aim41_N"/>
</dbReference>
<dbReference type="Proteomes" id="UP000030151">
    <property type="component" value="Unassembled WGS sequence"/>
</dbReference>
<name>A0A0A1UVN7_9HYPO</name>
<dbReference type="AlphaFoldDB" id="A0A0A1UVN7"/>
<dbReference type="Gene3D" id="1.10.1510.10">
    <property type="entry name" value="Uncharacterised protein YqeY/AIM41 PF09424, N-terminal domain"/>
    <property type="match status" value="1"/>
</dbReference>
<dbReference type="HOGENOM" id="CLU_079430_0_0_1"/>
<keyword evidence="1" id="KW-0496">Mitochondrion</keyword>
<dbReference type="InterPro" id="IPR023168">
    <property type="entry name" value="GatB_Yqey_C_2"/>
</dbReference>
<dbReference type="SUPFAM" id="SSF89095">
    <property type="entry name" value="GatB/YqeY motif"/>
    <property type="match status" value="1"/>
</dbReference>
<dbReference type="Gene3D" id="1.10.10.410">
    <property type="match status" value="1"/>
</dbReference>
<evidence type="ECO:0000256" key="1">
    <source>
        <dbReference type="RuleBase" id="RU365099"/>
    </source>
</evidence>